<evidence type="ECO:0000313" key="3">
    <source>
        <dbReference type="Proteomes" id="UP000186221"/>
    </source>
</evidence>
<sequence>MHLSGAQLAAELGLSRARVSQLVSEGKLDGCFTGAGRDRRFDLTKAKIALRQRLDPGQMLGNGAATKKALRAETGSTPEAELDFDAPAPRKAAGPVRDGVLPPNDPDRYELAKIESAEQDARRKRRDNERDEGKWVLAEAAEREAARLLAREVGQFEVALRDAARALADAFSLDAREVRRLLLTQWRTHRGDRAEALAAEAEGVPMTEAERDASV</sequence>
<protein>
    <recommendedName>
        <fullName evidence="4">Helix-turn-helix domain-containing protein</fullName>
    </recommendedName>
</protein>
<reference evidence="3" key="1">
    <citation type="submission" date="2017-01" db="EMBL/GenBank/DDBJ databases">
        <authorList>
            <person name="Varghese N."/>
            <person name="Submissions S."/>
        </authorList>
    </citation>
    <scope>NUCLEOTIDE SEQUENCE [LARGE SCALE GENOMIC DNA]</scope>
    <source>
        <strain evidence="3">DSM 19945</strain>
    </source>
</reference>
<organism evidence="2 3">
    <name type="scientific">Rhodobacter aestuarii</name>
    <dbReference type="NCBI Taxonomy" id="453582"/>
    <lineage>
        <taxon>Bacteria</taxon>
        <taxon>Pseudomonadati</taxon>
        <taxon>Pseudomonadota</taxon>
        <taxon>Alphaproteobacteria</taxon>
        <taxon>Rhodobacterales</taxon>
        <taxon>Rhodobacter group</taxon>
        <taxon>Rhodobacter</taxon>
    </lineage>
</organism>
<feature type="region of interest" description="Disordered" evidence="1">
    <location>
        <begin position="59"/>
        <end position="109"/>
    </location>
</feature>
<dbReference type="STRING" id="453582.SAMN05421580_105183"/>
<proteinExistence type="predicted"/>
<keyword evidence="3" id="KW-1185">Reference proteome</keyword>
<evidence type="ECO:0008006" key="4">
    <source>
        <dbReference type="Google" id="ProtNLM"/>
    </source>
</evidence>
<accession>A0A1N7M8B1</accession>
<dbReference type="EMBL" id="FTOG01000005">
    <property type="protein sequence ID" value="SIS82317.1"/>
    <property type="molecule type" value="Genomic_DNA"/>
</dbReference>
<dbReference type="OrthoDB" id="7852579at2"/>
<gene>
    <name evidence="2" type="ORF">SAMN05421580_105183</name>
</gene>
<dbReference type="Proteomes" id="UP000186221">
    <property type="component" value="Unassembled WGS sequence"/>
</dbReference>
<evidence type="ECO:0000313" key="2">
    <source>
        <dbReference type="EMBL" id="SIS82317.1"/>
    </source>
</evidence>
<name>A0A1N7M8B1_9RHOB</name>
<dbReference type="AlphaFoldDB" id="A0A1N7M8B1"/>
<evidence type="ECO:0000256" key="1">
    <source>
        <dbReference type="SAM" id="MobiDB-lite"/>
    </source>
</evidence>
<dbReference type="RefSeq" id="WP_076484687.1">
    <property type="nucleotide sequence ID" value="NZ_FTOG01000005.1"/>
</dbReference>